<feature type="domain" description="DUF6457" evidence="2">
    <location>
        <begin position="23"/>
        <end position="90"/>
    </location>
</feature>
<gene>
    <name evidence="3" type="ordered locus">cgR_0627</name>
</gene>
<name>A0AB72V8L7_CORGB</name>
<proteinExistence type="predicted"/>
<feature type="compositionally biased region" description="Polar residues" evidence="1">
    <location>
        <begin position="1"/>
        <end position="13"/>
    </location>
</feature>
<dbReference type="Pfam" id="PF20058">
    <property type="entry name" value="DUF6457"/>
    <property type="match status" value="1"/>
</dbReference>
<dbReference type="Proteomes" id="UP000006698">
    <property type="component" value="Chromosome"/>
</dbReference>
<evidence type="ECO:0000256" key="1">
    <source>
        <dbReference type="SAM" id="MobiDB-lite"/>
    </source>
</evidence>
<evidence type="ECO:0000313" key="3">
    <source>
        <dbReference type="EMBL" id="BAF53598.1"/>
    </source>
</evidence>
<evidence type="ECO:0000259" key="2">
    <source>
        <dbReference type="Pfam" id="PF20058"/>
    </source>
</evidence>
<protein>
    <recommendedName>
        <fullName evidence="2">DUF6457 domain-containing protein</fullName>
    </recommendedName>
</protein>
<accession>A0AB72V8L7</accession>
<feature type="region of interest" description="Disordered" evidence="1">
    <location>
        <begin position="1"/>
        <end position="20"/>
    </location>
</feature>
<dbReference type="EMBL" id="AP009044">
    <property type="protein sequence ID" value="BAF53598.1"/>
    <property type="molecule type" value="Genomic_DNA"/>
</dbReference>
<sequence>MQPSSETSFTVDTTPRKNNEAEKMQKMYQWLDTVCTELDIDPDILAEVVPHLLNLTRDVAHGPSRPAAPMTSFLLGLAAGRSGTSTDDWAESTLVNALHLQEIIAKNYPEAK</sequence>
<dbReference type="AlphaFoldDB" id="A0AB72V8L7"/>
<reference evidence="3" key="1">
    <citation type="journal article" date="2007" name="Microbiology">
        <title>Comparative analysis of the Corynebacterium glutamicum group and complete genome sequence of strain R.</title>
        <authorList>
            <person name="Yukawa H."/>
            <person name="Omumasaba C.A."/>
            <person name="Nonaka H."/>
            <person name="Kos P."/>
            <person name="Okai N."/>
            <person name="Suzuki N."/>
            <person name="Suda M."/>
            <person name="Tsuge Y."/>
            <person name="Watanabe J."/>
            <person name="Ikeda Y."/>
            <person name="Vertes A.A."/>
            <person name="Inui M."/>
        </authorList>
    </citation>
    <scope>NUCLEOTIDE SEQUENCE</scope>
    <source>
        <strain evidence="3">R</strain>
    </source>
</reference>
<organism evidence="3">
    <name type="scientific">Corynebacterium glutamicum (strain R)</name>
    <dbReference type="NCBI Taxonomy" id="340322"/>
    <lineage>
        <taxon>Bacteria</taxon>
        <taxon>Bacillati</taxon>
        <taxon>Actinomycetota</taxon>
        <taxon>Actinomycetes</taxon>
        <taxon>Mycobacteriales</taxon>
        <taxon>Corynebacteriaceae</taxon>
        <taxon>Corynebacterium</taxon>
    </lineage>
</organism>
<dbReference type="KEGG" id="cgt:cgR_0627"/>
<dbReference type="InterPro" id="IPR045598">
    <property type="entry name" value="DUF6457"/>
</dbReference>